<protein>
    <submittedName>
        <fullName evidence="1">Uncharacterized mitochondrial protein AtMg00810-like</fullName>
    </submittedName>
</protein>
<dbReference type="KEGG" id="nta:107816768"/>
<dbReference type="PANTHER" id="PTHR11439">
    <property type="entry name" value="GAG-POL-RELATED RETROTRANSPOSON"/>
    <property type="match status" value="1"/>
</dbReference>
<dbReference type="OrthoDB" id="128382at2759"/>
<proteinExistence type="predicted"/>
<dbReference type="AlphaFoldDB" id="A0A1S4CAL3"/>
<organism evidence="1">
    <name type="scientific">Nicotiana tabacum</name>
    <name type="common">Common tobacco</name>
    <dbReference type="NCBI Taxonomy" id="4097"/>
    <lineage>
        <taxon>Eukaryota</taxon>
        <taxon>Viridiplantae</taxon>
        <taxon>Streptophyta</taxon>
        <taxon>Embryophyta</taxon>
        <taxon>Tracheophyta</taxon>
        <taxon>Spermatophyta</taxon>
        <taxon>Magnoliopsida</taxon>
        <taxon>eudicotyledons</taxon>
        <taxon>Gunneridae</taxon>
        <taxon>Pentapetalae</taxon>
        <taxon>asterids</taxon>
        <taxon>lamiids</taxon>
        <taxon>Solanales</taxon>
        <taxon>Solanaceae</taxon>
        <taxon>Nicotianoideae</taxon>
        <taxon>Nicotianeae</taxon>
        <taxon>Nicotiana</taxon>
    </lineage>
</organism>
<sequence length="161" mass="17893">MGELNFFLGLRIKQSPSGSMIHQQKYTKELIKKFKIEESEEIDTSIATATKLHADEPGSSVDQELYRGMIGSLLYLNASRPNIVFSVGLYARFQANPKESHLTALKRILGYLKGTTDLCLWYPKGSNFDLIGYADVDYACFLVGRKSTSGLAHFLGSCLVS</sequence>
<dbReference type="STRING" id="4097.A0A1S4CAL3"/>
<name>A0A1S4CAL3_TOBAC</name>
<reference evidence="1" key="1">
    <citation type="submission" date="2025-08" db="UniProtKB">
        <authorList>
            <consortium name="RefSeq"/>
        </authorList>
    </citation>
    <scope>IDENTIFICATION</scope>
</reference>
<gene>
    <name evidence="1" type="primary">LOC107816768</name>
</gene>
<accession>A0A1S4CAL3</accession>
<dbReference type="PaxDb" id="4097-A0A1S4CAL3"/>
<dbReference type="PANTHER" id="PTHR11439:SF486">
    <property type="entry name" value="RLK (RECEPTOR-LIKE KINASE) PROTEIN, PUTATIVE-RELATED"/>
    <property type="match status" value="1"/>
</dbReference>
<evidence type="ECO:0000313" key="1">
    <source>
        <dbReference type="RefSeq" id="XP_016497994.1"/>
    </source>
</evidence>
<dbReference type="RefSeq" id="XP_016497994.1">
    <property type="nucleotide sequence ID" value="XM_016642508.1"/>
</dbReference>